<accession>A0A7D3UUV4</accession>
<dbReference type="Proteomes" id="UP001162001">
    <property type="component" value="Segment"/>
</dbReference>
<gene>
    <name evidence="1" type="ORF">Fadolivirus_1_953</name>
</gene>
<dbReference type="GO" id="GO:0016020">
    <property type="term" value="C:membrane"/>
    <property type="evidence" value="ECO:0007669"/>
    <property type="project" value="InterPro"/>
</dbReference>
<reference evidence="1 2" key="1">
    <citation type="submission" date="2020-04" db="EMBL/GenBank/DDBJ databases">
        <title>Advantages and limits of metagenomic assembly and binning of a giant virus.</title>
        <authorList>
            <person name="Schulz F."/>
            <person name="Andreani J."/>
            <person name="Francis R."/>
            <person name="Boudjemaa H."/>
            <person name="Bou Khalil J.Y."/>
            <person name="Lee J."/>
            <person name="La Scola B."/>
            <person name="Woyke T."/>
        </authorList>
    </citation>
    <scope>NUCLEOTIDE SEQUENCE [LARGE SCALE GENOMIC DNA]</scope>
    <source>
        <strain evidence="1 2">FV1/VV64</strain>
    </source>
</reference>
<dbReference type="Pfam" id="PF04724">
    <property type="entry name" value="Glyco_transf_17"/>
    <property type="match status" value="1"/>
</dbReference>
<name>A0A7D3UUV4_9VIRU</name>
<proteinExistence type="predicted"/>
<dbReference type="GO" id="GO:0003830">
    <property type="term" value="F:beta-1,4-mannosylglycoprotein 4-beta-N-acetylglucosaminyltransferase activity"/>
    <property type="evidence" value="ECO:0007669"/>
    <property type="project" value="InterPro"/>
</dbReference>
<dbReference type="InterPro" id="IPR006813">
    <property type="entry name" value="Glyco_trans_17"/>
</dbReference>
<dbReference type="PANTHER" id="PTHR12224:SF0">
    <property type="entry name" value="BETA-1,4-MANNOSYL-GLYCOPROTEIN 4-BETA-N-ACETYLGLUCOSAMINYLTRANSFERASE"/>
    <property type="match status" value="1"/>
</dbReference>
<protein>
    <submittedName>
        <fullName evidence="1">Glycosyltransferase family 17</fullName>
    </submittedName>
</protein>
<dbReference type="GO" id="GO:0006044">
    <property type="term" value="P:N-acetylglucosamine metabolic process"/>
    <property type="evidence" value="ECO:0007669"/>
    <property type="project" value="TreeGrafter"/>
</dbReference>
<keyword evidence="2" id="KW-1185">Reference proteome</keyword>
<evidence type="ECO:0000313" key="2">
    <source>
        <dbReference type="Proteomes" id="UP001162001"/>
    </source>
</evidence>
<dbReference type="PANTHER" id="PTHR12224">
    <property type="entry name" value="BETA-1,4-MANNOSYL-GLYCOPROTEIN BETA-1,4-N-ACETYLGLUCOSAMINYL-TRANSFERASE"/>
    <property type="match status" value="1"/>
</dbReference>
<evidence type="ECO:0000313" key="1">
    <source>
        <dbReference type="EMBL" id="QKF94411.1"/>
    </source>
</evidence>
<sequence>MDYKYKYLKYKSKYLAIKQHQSGGNTKINIIDCFPFFNEIELLTIRLEELYDVVDYFVLVESRKTFKGNSKPLYYNDNKDKFKKYNDKIIHIIIDLPNDNSQWGREIYQRNSIDLGIKKINCNDNDIIIISDLDEIPSNNLIKKIRNGEFKIANDTYYHLLMTLYYYNVETMSKRMIQRATIVNYYTYRQTNSPQTIVESKDNNKLKLIKVPDGGWHLSYFGGNDLIMDKLKNLSDAYLLKIHGNKTLDFIEKSIKDNKFIYGNEQLTHVPHKINTNLPKALLYKIS</sequence>
<organism evidence="1 2">
    <name type="scientific">Fadolivirus FV1/VV64</name>
    <dbReference type="NCBI Taxonomy" id="3070911"/>
    <lineage>
        <taxon>Viruses</taxon>
        <taxon>Varidnaviria</taxon>
        <taxon>Bamfordvirae</taxon>
        <taxon>Nucleocytoviricota</taxon>
        <taxon>Megaviricetes</taxon>
        <taxon>Imitervirales</taxon>
        <taxon>Mimiviridae</taxon>
        <taxon>Klosneuvirinae</taxon>
        <taxon>Fadolivirus</taxon>
        <taxon>Fadolivirus algeromassiliense</taxon>
    </lineage>
</organism>
<dbReference type="EMBL" id="MT418680">
    <property type="protein sequence ID" value="QKF94411.1"/>
    <property type="molecule type" value="Genomic_DNA"/>
</dbReference>